<dbReference type="EMBL" id="UINC01209245">
    <property type="protein sequence ID" value="SVE32183.1"/>
    <property type="molecule type" value="Genomic_DNA"/>
</dbReference>
<accession>A0A383CJG5</accession>
<sequence>NVGNLKTGQVVEEELVALDKDLRKAAMARRDLKAVTQMIGRWRALSRR</sequence>
<organism evidence="1">
    <name type="scientific">marine metagenome</name>
    <dbReference type="NCBI Taxonomy" id="408172"/>
    <lineage>
        <taxon>unclassified sequences</taxon>
        <taxon>metagenomes</taxon>
        <taxon>ecological metagenomes</taxon>
    </lineage>
</organism>
<evidence type="ECO:0000313" key="1">
    <source>
        <dbReference type="EMBL" id="SVE32183.1"/>
    </source>
</evidence>
<name>A0A383CJG5_9ZZZZ</name>
<dbReference type="AlphaFoldDB" id="A0A383CJG5"/>
<protein>
    <submittedName>
        <fullName evidence="1">Uncharacterized protein</fullName>
    </submittedName>
</protein>
<reference evidence="1" key="1">
    <citation type="submission" date="2018-05" db="EMBL/GenBank/DDBJ databases">
        <authorList>
            <person name="Lanie J.A."/>
            <person name="Ng W.-L."/>
            <person name="Kazmierczak K.M."/>
            <person name="Andrzejewski T.M."/>
            <person name="Davidsen T.M."/>
            <person name="Wayne K.J."/>
            <person name="Tettelin H."/>
            <person name="Glass J.I."/>
            <person name="Rusch D."/>
            <person name="Podicherti R."/>
            <person name="Tsui H.-C.T."/>
            <person name="Winkler M.E."/>
        </authorList>
    </citation>
    <scope>NUCLEOTIDE SEQUENCE</scope>
</reference>
<gene>
    <name evidence="1" type="ORF">METZ01_LOCUS485037</name>
</gene>
<feature type="non-terminal residue" evidence="1">
    <location>
        <position position="1"/>
    </location>
</feature>
<proteinExistence type="predicted"/>